<dbReference type="InterPro" id="IPR051320">
    <property type="entry name" value="Viral_Replic_Matur_Polypro"/>
</dbReference>
<feature type="domain" description="Reverse transcriptase/retrotransposon-derived protein RNase H-like" evidence="3">
    <location>
        <begin position="268"/>
        <end position="300"/>
    </location>
</feature>
<evidence type="ECO:0000256" key="1">
    <source>
        <dbReference type="ARBA" id="ARBA00012493"/>
    </source>
</evidence>
<protein>
    <recommendedName>
        <fullName evidence="1">RNA-directed DNA polymerase</fullName>
        <ecNumber evidence="1">2.7.7.49</ecNumber>
    </recommendedName>
</protein>
<dbReference type="Pfam" id="PF00078">
    <property type="entry name" value="RVT_1"/>
    <property type="match status" value="1"/>
</dbReference>
<dbReference type="PANTHER" id="PTHR33064:SF29">
    <property type="entry name" value="PEPTIDASE A2 DOMAIN-CONTAINING PROTEIN-RELATED"/>
    <property type="match status" value="1"/>
</dbReference>
<feature type="domain" description="Reverse transcriptase" evidence="2">
    <location>
        <begin position="59"/>
        <end position="201"/>
    </location>
</feature>
<dbReference type="InterPro" id="IPR000477">
    <property type="entry name" value="RT_dom"/>
</dbReference>
<dbReference type="FunFam" id="3.30.70.270:FF:000020">
    <property type="entry name" value="Transposon Tf2-6 polyprotein-like Protein"/>
    <property type="match status" value="1"/>
</dbReference>
<reference evidence="4 6" key="1">
    <citation type="journal article" date="2019" name="Sci. Rep.">
        <title>Orb-weaving spider Araneus ventricosus genome elucidates the spidroin gene catalogue.</title>
        <authorList>
            <person name="Kono N."/>
            <person name="Nakamura H."/>
            <person name="Ohtoshi R."/>
            <person name="Moran D.A.P."/>
            <person name="Shinohara A."/>
            <person name="Yoshida Y."/>
            <person name="Fujiwara M."/>
            <person name="Mori M."/>
            <person name="Tomita M."/>
            <person name="Arakawa K."/>
        </authorList>
    </citation>
    <scope>NUCLEOTIDE SEQUENCE [LARGE SCALE GENOMIC DNA]</scope>
</reference>
<dbReference type="SUPFAM" id="SSF56672">
    <property type="entry name" value="DNA/RNA polymerases"/>
    <property type="match status" value="1"/>
</dbReference>
<evidence type="ECO:0000313" key="4">
    <source>
        <dbReference type="EMBL" id="GBM65298.1"/>
    </source>
</evidence>
<evidence type="ECO:0000313" key="5">
    <source>
        <dbReference type="EMBL" id="GBM88770.1"/>
    </source>
</evidence>
<sequence>MHDIQLIETTPIQCKPCKISPSQTKILKTEIDKMLKHKIIEIGDSDYTSPMILVEVAGKDPRPCIDYRKLNKITKIQFFPLPNIEQKVETVAAAKYISVLDLTKRYWQIPLTPNAQRIATFVTSFETFRLLRMPFGLKNAPFTFSKMMADILHDVEIYSNPCEEHLSHLNAVMSKIKDAGLTIKPITCKFSQYRVKYLGHIVGRGIRTPNEVKVKAVLDFPVPTIKSQVRAFLGLAGFYNHYIPMFSSIVATLKETLKGKLRQGKINWTEECTRAFKELKDKLSQQPILYEPDFNKEFIL</sequence>
<dbReference type="OrthoDB" id="6429497at2759"/>
<accession>A0A4Y2HJ88</accession>
<evidence type="ECO:0000313" key="6">
    <source>
        <dbReference type="Proteomes" id="UP000499080"/>
    </source>
</evidence>
<dbReference type="EMBL" id="BGPR01001971">
    <property type="protein sequence ID" value="GBM65298.1"/>
    <property type="molecule type" value="Genomic_DNA"/>
</dbReference>
<dbReference type="InterPro" id="IPR043502">
    <property type="entry name" value="DNA/RNA_pol_sf"/>
</dbReference>
<dbReference type="Proteomes" id="UP000499080">
    <property type="component" value="Unassembled WGS sequence"/>
</dbReference>
<dbReference type="EC" id="2.7.7.49" evidence="1"/>
<dbReference type="CDD" id="cd01647">
    <property type="entry name" value="RT_LTR"/>
    <property type="match status" value="1"/>
</dbReference>
<organism evidence="4 6">
    <name type="scientific">Araneus ventricosus</name>
    <name type="common">Orbweaver spider</name>
    <name type="synonym">Epeira ventricosa</name>
    <dbReference type="NCBI Taxonomy" id="182803"/>
    <lineage>
        <taxon>Eukaryota</taxon>
        <taxon>Metazoa</taxon>
        <taxon>Ecdysozoa</taxon>
        <taxon>Arthropoda</taxon>
        <taxon>Chelicerata</taxon>
        <taxon>Arachnida</taxon>
        <taxon>Araneae</taxon>
        <taxon>Araneomorphae</taxon>
        <taxon>Entelegynae</taxon>
        <taxon>Araneoidea</taxon>
        <taxon>Araneidae</taxon>
        <taxon>Araneus</taxon>
    </lineage>
</organism>
<dbReference type="PANTHER" id="PTHR33064">
    <property type="entry name" value="POL PROTEIN"/>
    <property type="match status" value="1"/>
</dbReference>
<dbReference type="Gene3D" id="3.30.70.270">
    <property type="match status" value="2"/>
</dbReference>
<dbReference type="Pfam" id="PF17919">
    <property type="entry name" value="RT_RNaseH_2"/>
    <property type="match status" value="1"/>
</dbReference>
<name>A0A4Y2HJ88_ARAVE</name>
<dbReference type="Gene3D" id="3.10.10.10">
    <property type="entry name" value="HIV Type 1 Reverse Transcriptase, subunit A, domain 1"/>
    <property type="match status" value="1"/>
</dbReference>
<keyword evidence="6" id="KW-1185">Reference proteome</keyword>
<dbReference type="InterPro" id="IPR043128">
    <property type="entry name" value="Rev_trsase/Diguanyl_cyclase"/>
</dbReference>
<comment type="caution">
    <text evidence="4">The sequence shown here is derived from an EMBL/GenBank/DDBJ whole genome shotgun (WGS) entry which is preliminary data.</text>
</comment>
<evidence type="ECO:0000259" key="2">
    <source>
        <dbReference type="Pfam" id="PF00078"/>
    </source>
</evidence>
<dbReference type="InterPro" id="IPR041577">
    <property type="entry name" value="RT_RNaseH_2"/>
</dbReference>
<gene>
    <name evidence="4" type="primary">pol_2463</name>
    <name evidence="5" type="synonym">pol_500</name>
    <name evidence="5" type="ORF">AVEN_192707_1</name>
    <name evidence="4" type="ORF">AVEN_61626_1</name>
</gene>
<dbReference type="GO" id="GO:0003964">
    <property type="term" value="F:RNA-directed DNA polymerase activity"/>
    <property type="evidence" value="ECO:0007669"/>
    <property type="project" value="UniProtKB-EC"/>
</dbReference>
<proteinExistence type="predicted"/>
<evidence type="ECO:0000259" key="3">
    <source>
        <dbReference type="Pfam" id="PF17919"/>
    </source>
</evidence>
<dbReference type="EMBL" id="BGPR01110335">
    <property type="protein sequence ID" value="GBM88770.1"/>
    <property type="molecule type" value="Genomic_DNA"/>
</dbReference>
<dbReference type="AlphaFoldDB" id="A0A4Y2HJ88"/>